<proteinExistence type="predicted"/>
<dbReference type="Proteomes" id="UP000297777">
    <property type="component" value="Unassembled WGS sequence"/>
</dbReference>
<gene>
    <name evidence="1" type="ORF">BTUL_0196g00170</name>
</gene>
<reference evidence="1 2" key="1">
    <citation type="submission" date="2017-12" db="EMBL/GenBank/DDBJ databases">
        <title>Comparative genomics of Botrytis spp.</title>
        <authorList>
            <person name="Valero-Jimenez C.A."/>
            <person name="Tapia P."/>
            <person name="Veloso J."/>
            <person name="Silva-Moreno E."/>
            <person name="Staats M."/>
            <person name="Valdes J.H."/>
            <person name="Van Kan J.A.L."/>
        </authorList>
    </citation>
    <scope>NUCLEOTIDE SEQUENCE [LARGE SCALE GENOMIC DNA]</scope>
    <source>
        <strain evidence="1 2">Bt9001</strain>
    </source>
</reference>
<evidence type="ECO:0000313" key="1">
    <source>
        <dbReference type="EMBL" id="TGO08692.1"/>
    </source>
</evidence>
<accession>A0A4Z1ED75</accession>
<comment type="caution">
    <text evidence="1">The sequence shown here is derived from an EMBL/GenBank/DDBJ whole genome shotgun (WGS) entry which is preliminary data.</text>
</comment>
<protein>
    <submittedName>
        <fullName evidence="1">Uncharacterized protein</fullName>
    </submittedName>
</protein>
<sequence length="125" mass="13498">MASEKATAGCKLTTTVQGCFERQKESEQTVSLRTPFSRPRQASPLVGLIQQKRSSINFQAAVLASTSTYRYADPSSSPFCTISTCISLAVGRANVTDLIATSCKKNQTGLADYNNIHKLRGGPYC</sequence>
<dbReference type="AlphaFoldDB" id="A0A4Z1ED75"/>
<evidence type="ECO:0000313" key="2">
    <source>
        <dbReference type="Proteomes" id="UP000297777"/>
    </source>
</evidence>
<name>A0A4Z1ED75_9HELO</name>
<organism evidence="1 2">
    <name type="scientific">Botrytis tulipae</name>
    <dbReference type="NCBI Taxonomy" id="87230"/>
    <lineage>
        <taxon>Eukaryota</taxon>
        <taxon>Fungi</taxon>
        <taxon>Dikarya</taxon>
        <taxon>Ascomycota</taxon>
        <taxon>Pezizomycotina</taxon>
        <taxon>Leotiomycetes</taxon>
        <taxon>Helotiales</taxon>
        <taxon>Sclerotiniaceae</taxon>
        <taxon>Botrytis</taxon>
    </lineage>
</organism>
<keyword evidence="2" id="KW-1185">Reference proteome</keyword>
<dbReference type="EMBL" id="PQXH01000196">
    <property type="protein sequence ID" value="TGO08692.1"/>
    <property type="molecule type" value="Genomic_DNA"/>
</dbReference>